<name>A0A3S5BZU6_9PLAT</name>
<dbReference type="EMBL" id="CAAALY010081005">
    <property type="protein sequence ID" value="VEL26548.1"/>
    <property type="molecule type" value="Genomic_DNA"/>
</dbReference>
<gene>
    <name evidence="1" type="ORF">PXEA_LOCUS19988</name>
</gene>
<reference evidence="1" key="1">
    <citation type="submission" date="2018-11" db="EMBL/GenBank/DDBJ databases">
        <authorList>
            <consortium name="Pathogen Informatics"/>
        </authorList>
    </citation>
    <scope>NUCLEOTIDE SEQUENCE</scope>
</reference>
<keyword evidence="2" id="KW-1185">Reference proteome</keyword>
<dbReference type="AlphaFoldDB" id="A0A3S5BZU6"/>
<proteinExistence type="predicted"/>
<evidence type="ECO:0000313" key="1">
    <source>
        <dbReference type="EMBL" id="VEL26548.1"/>
    </source>
</evidence>
<accession>A0A3S5BZU6</accession>
<protein>
    <submittedName>
        <fullName evidence="1">Uncharacterized protein</fullName>
    </submittedName>
</protein>
<organism evidence="1 2">
    <name type="scientific">Protopolystoma xenopodis</name>
    <dbReference type="NCBI Taxonomy" id="117903"/>
    <lineage>
        <taxon>Eukaryota</taxon>
        <taxon>Metazoa</taxon>
        <taxon>Spiralia</taxon>
        <taxon>Lophotrochozoa</taxon>
        <taxon>Platyhelminthes</taxon>
        <taxon>Monogenea</taxon>
        <taxon>Polyopisthocotylea</taxon>
        <taxon>Polystomatidea</taxon>
        <taxon>Polystomatidae</taxon>
        <taxon>Protopolystoma</taxon>
    </lineage>
</organism>
<dbReference type="Proteomes" id="UP000784294">
    <property type="component" value="Unassembled WGS sequence"/>
</dbReference>
<evidence type="ECO:0000313" key="2">
    <source>
        <dbReference type="Proteomes" id="UP000784294"/>
    </source>
</evidence>
<comment type="caution">
    <text evidence="1">The sequence shown here is derived from an EMBL/GenBank/DDBJ whole genome shotgun (WGS) entry which is preliminary data.</text>
</comment>
<sequence>MERRIRAGSVGMAISGWCKCDNLDGALGCESCKRGRSRATLWLCRSRSGESVPAGVDRGFVDPTAWSSQTGVNVNGRYSEHESSLPVETYGGVYVRGQSGLEGLSLKSHLSRSQVTVREPDRRASIGHSRCRDDVCTGDYRPLAKLLKAPVCI</sequence>